<proteinExistence type="predicted"/>
<evidence type="ECO:0000313" key="2">
    <source>
        <dbReference type="Proteomes" id="UP000789525"/>
    </source>
</evidence>
<dbReference type="EMBL" id="CAJVPT010017342">
    <property type="protein sequence ID" value="CAG8625672.1"/>
    <property type="molecule type" value="Genomic_DNA"/>
</dbReference>
<accession>A0ACA9N4N9</accession>
<name>A0ACA9N4N9_9GLOM</name>
<dbReference type="Proteomes" id="UP000789525">
    <property type="component" value="Unassembled WGS sequence"/>
</dbReference>
<comment type="caution">
    <text evidence="1">The sequence shown here is derived from an EMBL/GenBank/DDBJ whole genome shotgun (WGS) entry which is preliminary data.</text>
</comment>
<gene>
    <name evidence="1" type="ORF">ACOLOM_LOCUS7481</name>
</gene>
<reference evidence="1" key="1">
    <citation type="submission" date="2021-06" db="EMBL/GenBank/DDBJ databases">
        <authorList>
            <person name="Kallberg Y."/>
            <person name="Tangrot J."/>
            <person name="Rosling A."/>
        </authorList>
    </citation>
    <scope>NUCLEOTIDE SEQUENCE</scope>
    <source>
        <strain evidence="1">CL356</strain>
    </source>
</reference>
<feature type="non-terminal residue" evidence="1">
    <location>
        <position position="1"/>
    </location>
</feature>
<protein>
    <submittedName>
        <fullName evidence="1">16355_t:CDS:1</fullName>
    </submittedName>
</protein>
<keyword evidence="2" id="KW-1185">Reference proteome</keyword>
<evidence type="ECO:0000313" key="1">
    <source>
        <dbReference type="EMBL" id="CAG8625672.1"/>
    </source>
</evidence>
<sequence length="149" mass="15880">TPGSLVDKPAGTTIKLVTRKSNSPSAPPRNSPTPKNVSSPRSKDSLVKSVQRTKKEEPLGTAEQGLPKKRTQIAVEAKKKQVPSVHKKKQTGISSGLSVIVTQKSKSSHKGKPHAKQAKNPKKTVPSDEKKPMADTGKDSGGWWSTLGS</sequence>
<organism evidence="1 2">
    <name type="scientific">Acaulospora colombiana</name>
    <dbReference type="NCBI Taxonomy" id="27376"/>
    <lineage>
        <taxon>Eukaryota</taxon>
        <taxon>Fungi</taxon>
        <taxon>Fungi incertae sedis</taxon>
        <taxon>Mucoromycota</taxon>
        <taxon>Glomeromycotina</taxon>
        <taxon>Glomeromycetes</taxon>
        <taxon>Diversisporales</taxon>
        <taxon>Acaulosporaceae</taxon>
        <taxon>Acaulospora</taxon>
    </lineage>
</organism>